<accession>A0A9W6QXN8</accession>
<dbReference type="Proteomes" id="UP001165136">
    <property type="component" value="Unassembled WGS sequence"/>
</dbReference>
<keyword evidence="1" id="KW-0805">Transcription regulation</keyword>
<dbReference type="PANTHER" id="PTHR38465:SF2">
    <property type="entry name" value="HTH-TYPE TRANSCRIPTIONAL REGULATOR MMPR5"/>
    <property type="match status" value="1"/>
</dbReference>
<keyword evidence="2" id="KW-0238">DNA-binding</keyword>
<evidence type="ECO:0000256" key="2">
    <source>
        <dbReference type="ARBA" id="ARBA00023125"/>
    </source>
</evidence>
<dbReference type="GO" id="GO:0003677">
    <property type="term" value="F:DNA binding"/>
    <property type="evidence" value="ECO:0007669"/>
    <property type="project" value="UniProtKB-KW"/>
</dbReference>
<dbReference type="RefSeq" id="WP_285485695.1">
    <property type="nucleotide sequence ID" value="NZ_BSTI01000001.1"/>
</dbReference>
<organism evidence="5 6">
    <name type="scientific">Amycolatopsis taiwanensis</name>
    <dbReference type="NCBI Taxonomy" id="342230"/>
    <lineage>
        <taxon>Bacteria</taxon>
        <taxon>Bacillati</taxon>
        <taxon>Actinomycetota</taxon>
        <taxon>Actinomycetes</taxon>
        <taxon>Pseudonocardiales</taxon>
        <taxon>Pseudonocardiaceae</taxon>
        <taxon>Amycolatopsis</taxon>
    </lineage>
</organism>
<evidence type="ECO:0000313" key="5">
    <source>
        <dbReference type="EMBL" id="GLY63865.1"/>
    </source>
</evidence>
<keyword evidence="6" id="KW-1185">Reference proteome</keyword>
<dbReference type="SUPFAM" id="SSF46785">
    <property type="entry name" value="Winged helix' DNA-binding domain"/>
    <property type="match status" value="1"/>
</dbReference>
<gene>
    <name evidence="5" type="ORF">Atai01_04840</name>
</gene>
<dbReference type="InterPro" id="IPR052362">
    <property type="entry name" value="HTH-GbsR_regulator"/>
</dbReference>
<comment type="caution">
    <text evidence="5">The sequence shown here is derived from an EMBL/GenBank/DDBJ whole genome shotgun (WGS) entry which is preliminary data.</text>
</comment>
<dbReference type="EMBL" id="BSTI01000001">
    <property type="protein sequence ID" value="GLY63865.1"/>
    <property type="molecule type" value="Genomic_DNA"/>
</dbReference>
<feature type="domain" description="HTH marR-type" evidence="4">
    <location>
        <begin position="32"/>
        <end position="91"/>
    </location>
</feature>
<dbReference type="PANTHER" id="PTHR38465">
    <property type="entry name" value="HTH-TYPE TRANSCRIPTIONAL REGULATOR MJ1563-RELATED"/>
    <property type="match status" value="1"/>
</dbReference>
<reference evidence="5" key="1">
    <citation type="submission" date="2023-03" db="EMBL/GenBank/DDBJ databases">
        <title>Amycolatopsis taiwanensis NBRC 103393.</title>
        <authorList>
            <person name="Ichikawa N."/>
            <person name="Sato H."/>
            <person name="Tonouchi N."/>
        </authorList>
    </citation>
    <scope>NUCLEOTIDE SEQUENCE</scope>
    <source>
        <strain evidence="5">NBRC 103393</strain>
    </source>
</reference>
<keyword evidence="3" id="KW-0804">Transcription</keyword>
<sequence length="165" mass="18467">MSSRPQSQRDPATDDAVLHFVEKFALLLTDAGMPRMPARVFSLLLTVDQAGLTAAGVAEALNISPAAVSGAVKYLMQVSMVQRGRRPGERRDHYFIGDDAWYQTLGDRDKMFQTLCDTLDEGVQAVGPDTVRGRRLAETRDFFSFLAVEMSRLVERWLQQREAES</sequence>
<name>A0A9W6QXN8_9PSEU</name>
<dbReference type="InterPro" id="IPR036388">
    <property type="entry name" value="WH-like_DNA-bd_sf"/>
</dbReference>
<evidence type="ECO:0000256" key="3">
    <source>
        <dbReference type="ARBA" id="ARBA00023163"/>
    </source>
</evidence>
<dbReference type="InterPro" id="IPR036390">
    <property type="entry name" value="WH_DNA-bd_sf"/>
</dbReference>
<dbReference type="InterPro" id="IPR000835">
    <property type="entry name" value="HTH_MarR-typ"/>
</dbReference>
<dbReference type="GO" id="GO:0003700">
    <property type="term" value="F:DNA-binding transcription factor activity"/>
    <property type="evidence" value="ECO:0007669"/>
    <property type="project" value="InterPro"/>
</dbReference>
<protein>
    <submittedName>
        <fullName evidence="5">Transcriptional regulator</fullName>
    </submittedName>
</protein>
<evidence type="ECO:0000256" key="1">
    <source>
        <dbReference type="ARBA" id="ARBA00023015"/>
    </source>
</evidence>
<evidence type="ECO:0000313" key="6">
    <source>
        <dbReference type="Proteomes" id="UP001165136"/>
    </source>
</evidence>
<proteinExistence type="predicted"/>
<dbReference type="Pfam" id="PF12802">
    <property type="entry name" value="MarR_2"/>
    <property type="match status" value="1"/>
</dbReference>
<dbReference type="AlphaFoldDB" id="A0A9W6QXN8"/>
<evidence type="ECO:0000259" key="4">
    <source>
        <dbReference type="Pfam" id="PF12802"/>
    </source>
</evidence>
<dbReference type="Gene3D" id="1.10.287.160">
    <property type="entry name" value="HR1 repeat"/>
    <property type="match status" value="1"/>
</dbReference>
<dbReference type="Gene3D" id="1.10.10.10">
    <property type="entry name" value="Winged helix-like DNA-binding domain superfamily/Winged helix DNA-binding domain"/>
    <property type="match status" value="1"/>
</dbReference>